<sequence length="164" mass="18106">MAIYLEQRGNRLVFETWLSSDLRAHQPEGTVRPLVTVSPARPPQDVGKDLLRRLVPRVIRFFGDARDLADRRRRDATDLHSVLESVAAKLGTDVKPNGTSTGIGKFGQPLFATAQVIQPLWRKDEHVVRWSIDTRPDIALALADLLAAQAAKTASDYSAAAVIE</sequence>
<dbReference type="Proteomes" id="UP000215563">
    <property type="component" value="Unassembled WGS sequence"/>
</dbReference>
<protein>
    <submittedName>
        <fullName evidence="1">Uncharacterized protein</fullName>
    </submittedName>
</protein>
<keyword evidence="2" id="KW-1185">Reference proteome</keyword>
<comment type="caution">
    <text evidence="1">The sequence shown here is derived from an EMBL/GenBank/DDBJ whole genome shotgun (WGS) entry which is preliminary data.</text>
</comment>
<dbReference type="EMBL" id="NMQU01000074">
    <property type="protein sequence ID" value="OXM47508.1"/>
    <property type="molecule type" value="Genomic_DNA"/>
</dbReference>
<dbReference type="AlphaFoldDB" id="A0A229RLF8"/>
<name>A0A229RLF8_AMYAL</name>
<evidence type="ECO:0000313" key="1">
    <source>
        <dbReference type="EMBL" id="OXM47508.1"/>
    </source>
</evidence>
<gene>
    <name evidence="1" type="ORF">CFP75_23785</name>
</gene>
<reference evidence="1 2" key="1">
    <citation type="submission" date="2017-07" db="EMBL/GenBank/DDBJ databases">
        <title>Amycolatopsis alba DSM 44262 Genome sequencing and assembly.</title>
        <authorList>
            <person name="Kaur N."/>
            <person name="Mayilraj S."/>
        </authorList>
    </citation>
    <scope>NUCLEOTIDE SEQUENCE [LARGE SCALE GENOMIC DNA]</scope>
    <source>
        <strain evidence="1 2">DSM 44262</strain>
    </source>
</reference>
<proteinExistence type="predicted"/>
<evidence type="ECO:0000313" key="2">
    <source>
        <dbReference type="Proteomes" id="UP000215563"/>
    </source>
</evidence>
<accession>A0A229RLF8</accession>
<organism evidence="1 2">
    <name type="scientific">Amycolatopsis alba DSM 44262</name>
    <dbReference type="NCBI Taxonomy" id="1125972"/>
    <lineage>
        <taxon>Bacteria</taxon>
        <taxon>Bacillati</taxon>
        <taxon>Actinomycetota</taxon>
        <taxon>Actinomycetes</taxon>
        <taxon>Pseudonocardiales</taxon>
        <taxon>Pseudonocardiaceae</taxon>
        <taxon>Amycolatopsis</taxon>
    </lineage>
</organism>